<dbReference type="NCBIfam" id="TIGR00768">
    <property type="entry name" value="rimK_fam"/>
    <property type="match status" value="1"/>
</dbReference>
<dbReference type="EMBL" id="DTFF01000038">
    <property type="protein sequence ID" value="HGI87522.1"/>
    <property type="molecule type" value="Genomic_DNA"/>
</dbReference>
<dbReference type="Gene3D" id="3.30.470.20">
    <property type="entry name" value="ATP-grasp fold, B domain"/>
    <property type="match status" value="1"/>
</dbReference>
<dbReference type="PROSITE" id="PS50975">
    <property type="entry name" value="ATP_GRASP"/>
    <property type="match status" value="1"/>
</dbReference>
<evidence type="ECO:0000256" key="4">
    <source>
        <dbReference type="ARBA" id="ARBA00022605"/>
    </source>
</evidence>
<evidence type="ECO:0000256" key="9">
    <source>
        <dbReference type="ARBA" id="ARBA00029440"/>
    </source>
</evidence>
<dbReference type="PANTHER" id="PTHR21621">
    <property type="entry name" value="RIBOSOMAL PROTEIN S6 MODIFICATION PROTEIN"/>
    <property type="match status" value="1"/>
</dbReference>
<comment type="caution">
    <text evidence="12">The sequence shown here is derived from an EMBL/GenBank/DDBJ whole genome shotgun (WGS) entry which is preliminary data.</text>
</comment>
<dbReference type="InterPro" id="IPR013651">
    <property type="entry name" value="ATP-grasp_RimK-type"/>
</dbReference>
<keyword evidence="5" id="KW-0479">Metal-binding</keyword>
<evidence type="ECO:0000256" key="8">
    <source>
        <dbReference type="ARBA" id="ARBA00022842"/>
    </source>
</evidence>
<reference evidence="12" key="1">
    <citation type="journal article" date="2020" name="mSystems">
        <title>Genome- and Community-Level Interaction Insights into Carbon Utilization and Element Cycling Functions of Hydrothermarchaeota in Hydrothermal Sediment.</title>
        <authorList>
            <person name="Zhou Z."/>
            <person name="Liu Y."/>
            <person name="Xu W."/>
            <person name="Pan J."/>
            <person name="Luo Z.H."/>
            <person name="Li M."/>
        </authorList>
    </citation>
    <scope>NUCLEOTIDE SEQUENCE [LARGE SCALE GENOMIC DNA]</scope>
    <source>
        <strain evidence="12">SpSt-732</strain>
    </source>
</reference>
<dbReference type="InterPro" id="IPR016185">
    <property type="entry name" value="PreATP-grasp_dom_sf"/>
</dbReference>
<dbReference type="GO" id="GO:0005737">
    <property type="term" value="C:cytoplasm"/>
    <property type="evidence" value="ECO:0007669"/>
    <property type="project" value="TreeGrafter"/>
</dbReference>
<dbReference type="GO" id="GO:0043774">
    <property type="term" value="F:coenzyme F420-2 alpha-glutamyl ligase activity"/>
    <property type="evidence" value="ECO:0007669"/>
    <property type="project" value="TreeGrafter"/>
</dbReference>
<dbReference type="GO" id="GO:0005524">
    <property type="term" value="F:ATP binding"/>
    <property type="evidence" value="ECO:0007669"/>
    <property type="project" value="UniProtKB-UniRule"/>
</dbReference>
<keyword evidence="4" id="KW-0028">Amino-acid biosynthesis</keyword>
<dbReference type="FunFam" id="3.30.1490.20:FF:000025">
    <property type="entry name" value="Alpha-aminoadipate--LysW ligase LysX protein"/>
    <property type="match status" value="1"/>
</dbReference>
<proteinExistence type="inferred from homology"/>
<dbReference type="PANTHER" id="PTHR21621:SF2">
    <property type="entry name" value="COENZYME GAMMA-F420-2:ALPHA-L-GLUTAMATE LIGASE"/>
    <property type="match status" value="1"/>
</dbReference>
<dbReference type="InterPro" id="IPR013815">
    <property type="entry name" value="ATP_grasp_subdomain_1"/>
</dbReference>
<evidence type="ECO:0000259" key="11">
    <source>
        <dbReference type="PROSITE" id="PS50975"/>
    </source>
</evidence>
<keyword evidence="3" id="KW-0436">Ligase</keyword>
<keyword evidence="7 10" id="KW-0067">ATP-binding</keyword>
<dbReference type="InterPro" id="IPR011761">
    <property type="entry name" value="ATP-grasp"/>
</dbReference>
<dbReference type="InterPro" id="IPR004666">
    <property type="entry name" value="Rp_bS6_RimK/Lys_biosynth_LsyX"/>
</dbReference>
<name>A0A7C4FB22_9CREN</name>
<feature type="domain" description="ATP-grasp" evidence="11">
    <location>
        <begin position="102"/>
        <end position="286"/>
    </location>
</feature>
<keyword evidence="6 10" id="KW-0547">Nucleotide-binding</keyword>
<accession>A0A7C4FB22</accession>
<evidence type="ECO:0000256" key="5">
    <source>
        <dbReference type="ARBA" id="ARBA00022723"/>
    </source>
</evidence>
<evidence type="ECO:0000256" key="10">
    <source>
        <dbReference type="PROSITE-ProRule" id="PRU00409"/>
    </source>
</evidence>
<dbReference type="Gene3D" id="3.30.1490.20">
    <property type="entry name" value="ATP-grasp fold, A domain"/>
    <property type="match status" value="1"/>
</dbReference>
<gene>
    <name evidence="12" type="primary">lysX</name>
    <name evidence="12" type="ORF">ENV14_03920</name>
</gene>
<dbReference type="Pfam" id="PF22626">
    <property type="entry name" value="LysX_preATP_grasp"/>
    <property type="match status" value="1"/>
</dbReference>
<dbReference type="GO" id="GO:0046872">
    <property type="term" value="F:metal ion binding"/>
    <property type="evidence" value="ECO:0007669"/>
    <property type="project" value="UniProtKB-KW"/>
</dbReference>
<dbReference type="InterPro" id="IPR054562">
    <property type="entry name" value="LysX/ArgX_preATP_grasp"/>
</dbReference>
<evidence type="ECO:0000256" key="6">
    <source>
        <dbReference type="ARBA" id="ARBA00022741"/>
    </source>
</evidence>
<evidence type="ECO:0000313" key="12">
    <source>
        <dbReference type="EMBL" id="HGI87522.1"/>
    </source>
</evidence>
<dbReference type="NCBIfam" id="TIGR02144">
    <property type="entry name" value="LysX_arch"/>
    <property type="match status" value="1"/>
</dbReference>
<keyword evidence="8" id="KW-0460">Magnesium</keyword>
<comment type="similarity">
    <text evidence="2">Belongs to the RimK family. LysX subfamily.</text>
</comment>
<dbReference type="SUPFAM" id="SSF52440">
    <property type="entry name" value="PreATP-grasp domain"/>
    <property type="match status" value="1"/>
</dbReference>
<sequence>MGFIARGIILYEVLRWEERAILDAAKEIDLDMEPVHLYNTILRVGENGLKSHALLGNVEIALQRAISHSVALNSTIALESLGIRVINSSISTAIAMNKLWTLAILTRNNIKTPRTLIAFSEESCYKAAQVIGYPIVLKPIDGSWGRLISMARDEEELRSVIEHRNYIPNPAMKVHMIQEFVNKPNRDVRIFIVGDEVPVAIYRVSNHWITNTARGGKAEPAKVDDELRELALKTAKLIGIEVAGIDVFEDRERGYVVNEINAVPEFKNTVAATGVKIQLKIAEYIKTQLRK</sequence>
<evidence type="ECO:0000256" key="2">
    <source>
        <dbReference type="ARBA" id="ARBA00006239"/>
    </source>
</evidence>
<dbReference type="FunFam" id="3.30.470.20:FF:000058">
    <property type="entry name" value="Alpha-aminoadipate--LysW ligase LysX protein"/>
    <property type="match status" value="1"/>
</dbReference>
<dbReference type="Gene3D" id="3.40.50.20">
    <property type="match status" value="1"/>
</dbReference>
<comment type="cofactor">
    <cofactor evidence="1">
        <name>Mg(2+)</name>
        <dbReference type="ChEBI" id="CHEBI:18420"/>
    </cofactor>
</comment>
<dbReference type="InterPro" id="IPR011870">
    <property type="entry name" value="LysX_arch"/>
</dbReference>
<protein>
    <submittedName>
        <fullName evidence="12">Lysine biosynthesis protein LysX</fullName>
    </submittedName>
</protein>
<comment type="pathway">
    <text evidence="9">Amino-acid biosynthesis.</text>
</comment>
<evidence type="ECO:0000256" key="1">
    <source>
        <dbReference type="ARBA" id="ARBA00001946"/>
    </source>
</evidence>
<evidence type="ECO:0000256" key="7">
    <source>
        <dbReference type="ARBA" id="ARBA00022840"/>
    </source>
</evidence>
<dbReference type="AlphaFoldDB" id="A0A7C4FB22"/>
<organism evidence="12">
    <name type="scientific">Ignisphaera aggregans</name>
    <dbReference type="NCBI Taxonomy" id="334771"/>
    <lineage>
        <taxon>Archaea</taxon>
        <taxon>Thermoproteota</taxon>
        <taxon>Thermoprotei</taxon>
        <taxon>Desulfurococcales</taxon>
        <taxon>Desulfurococcaceae</taxon>
        <taxon>Ignisphaera</taxon>
    </lineage>
</organism>
<dbReference type="GO" id="GO:0009085">
    <property type="term" value="P:lysine biosynthetic process"/>
    <property type="evidence" value="ECO:0007669"/>
    <property type="project" value="InterPro"/>
</dbReference>
<evidence type="ECO:0000256" key="3">
    <source>
        <dbReference type="ARBA" id="ARBA00022598"/>
    </source>
</evidence>
<dbReference type="Pfam" id="PF08443">
    <property type="entry name" value="RimK"/>
    <property type="match status" value="1"/>
</dbReference>
<dbReference type="SUPFAM" id="SSF56059">
    <property type="entry name" value="Glutathione synthetase ATP-binding domain-like"/>
    <property type="match status" value="1"/>
</dbReference>